<dbReference type="InterPro" id="IPR004119">
    <property type="entry name" value="EcKL"/>
</dbReference>
<sequence>MTPVRDTCLLTKSPVLWLNKTFLETALRTGYSAPTLNITKYDVKPAVGKGDNYTSDLYRVKVHTASGNVFHLIIKRELNGDDTLAELIRKSTAFLRETHMYSSTAVKLNSILQGALPGS</sequence>
<accession>A0A6L2Q8I3</accession>
<comment type="caution">
    <text evidence="1">The sequence shown here is derived from an EMBL/GenBank/DDBJ whole genome shotgun (WGS) entry which is preliminary data.</text>
</comment>
<keyword evidence="2" id="KW-1185">Reference proteome</keyword>
<dbReference type="EMBL" id="BLKM01000870">
    <property type="protein sequence ID" value="GFG39138.1"/>
    <property type="molecule type" value="Genomic_DNA"/>
</dbReference>
<evidence type="ECO:0000313" key="2">
    <source>
        <dbReference type="Proteomes" id="UP000502823"/>
    </source>
</evidence>
<dbReference type="InParanoid" id="A0A6L2Q8I3"/>
<name>A0A6L2Q8I3_COPFO</name>
<dbReference type="PANTHER" id="PTHR11012">
    <property type="entry name" value="PROTEIN KINASE-LIKE DOMAIN-CONTAINING"/>
    <property type="match status" value="1"/>
</dbReference>
<evidence type="ECO:0000313" key="1">
    <source>
        <dbReference type="EMBL" id="GFG39138.1"/>
    </source>
</evidence>
<dbReference type="AlphaFoldDB" id="A0A6L2Q8I3"/>
<reference evidence="2" key="1">
    <citation type="submission" date="2020-01" db="EMBL/GenBank/DDBJ databases">
        <title>Draft genome sequence of the Termite Coptotermes fromosanus.</title>
        <authorList>
            <person name="Itakura S."/>
            <person name="Yosikawa Y."/>
            <person name="Umezawa K."/>
        </authorList>
    </citation>
    <scope>NUCLEOTIDE SEQUENCE [LARGE SCALE GENOMIC DNA]</scope>
</reference>
<protein>
    <submittedName>
        <fullName evidence="1">Uncharacterized protein</fullName>
    </submittedName>
</protein>
<dbReference type="Proteomes" id="UP000502823">
    <property type="component" value="Unassembled WGS sequence"/>
</dbReference>
<proteinExistence type="predicted"/>
<gene>
    <name evidence="1" type="ORF">Cfor_06446</name>
</gene>
<dbReference type="OrthoDB" id="411145at2759"/>
<dbReference type="PANTHER" id="PTHR11012:SF56">
    <property type="entry name" value="CHK KINASE-LIKE DOMAIN-CONTAINING PROTEIN-RELATED"/>
    <property type="match status" value="1"/>
</dbReference>
<organism evidence="1 2">
    <name type="scientific">Coptotermes formosanus</name>
    <name type="common">Formosan subterranean termite</name>
    <dbReference type="NCBI Taxonomy" id="36987"/>
    <lineage>
        <taxon>Eukaryota</taxon>
        <taxon>Metazoa</taxon>
        <taxon>Ecdysozoa</taxon>
        <taxon>Arthropoda</taxon>
        <taxon>Hexapoda</taxon>
        <taxon>Insecta</taxon>
        <taxon>Pterygota</taxon>
        <taxon>Neoptera</taxon>
        <taxon>Polyneoptera</taxon>
        <taxon>Dictyoptera</taxon>
        <taxon>Blattodea</taxon>
        <taxon>Blattoidea</taxon>
        <taxon>Termitoidae</taxon>
        <taxon>Rhinotermitidae</taxon>
        <taxon>Coptotermes</taxon>
    </lineage>
</organism>
<dbReference type="Pfam" id="PF02958">
    <property type="entry name" value="EcKL"/>
    <property type="match status" value="1"/>
</dbReference>